<evidence type="ECO:0000256" key="10">
    <source>
        <dbReference type="ARBA" id="ARBA00022777"/>
    </source>
</evidence>
<evidence type="ECO:0000256" key="8">
    <source>
        <dbReference type="ARBA" id="ARBA00022679"/>
    </source>
</evidence>
<evidence type="ECO:0000256" key="9">
    <source>
        <dbReference type="ARBA" id="ARBA00022683"/>
    </source>
</evidence>
<evidence type="ECO:0000256" key="3">
    <source>
        <dbReference type="ARBA" id="ARBA00015565"/>
    </source>
</evidence>
<organism evidence="13 14">
    <name type="scientific">Vibrio stylophorae</name>
    <dbReference type="NCBI Taxonomy" id="659351"/>
    <lineage>
        <taxon>Bacteria</taxon>
        <taxon>Pseudomonadati</taxon>
        <taxon>Pseudomonadota</taxon>
        <taxon>Gammaproteobacteria</taxon>
        <taxon>Vibrionales</taxon>
        <taxon>Vibrionaceae</taxon>
        <taxon>Vibrio</taxon>
    </lineage>
</organism>
<dbReference type="InterPro" id="IPR050893">
    <property type="entry name" value="Sugar_PTS"/>
</dbReference>
<evidence type="ECO:0000256" key="7">
    <source>
        <dbReference type="ARBA" id="ARBA00022597"/>
    </source>
</evidence>
<keyword evidence="5" id="KW-0963">Cytoplasm</keyword>
<dbReference type="RefSeq" id="WP_237468458.1">
    <property type="nucleotide sequence ID" value="NZ_CAKLDI010000002.1"/>
</dbReference>
<keyword evidence="4" id="KW-0813">Transport</keyword>
<dbReference type="PROSITE" id="PS00589">
    <property type="entry name" value="PTS_HPR_SER"/>
    <property type="match status" value="1"/>
</dbReference>
<keyword evidence="8" id="KW-0808">Transferase</keyword>
<evidence type="ECO:0000259" key="12">
    <source>
        <dbReference type="PROSITE" id="PS51350"/>
    </source>
</evidence>
<dbReference type="PROSITE" id="PS51350">
    <property type="entry name" value="PTS_HPR_DOM"/>
    <property type="match status" value="1"/>
</dbReference>
<accession>A0ABM8ZXP9</accession>
<evidence type="ECO:0000313" key="14">
    <source>
        <dbReference type="Proteomes" id="UP000838672"/>
    </source>
</evidence>
<dbReference type="NCBIfam" id="TIGR01003">
    <property type="entry name" value="PTS_HPr_family"/>
    <property type="match status" value="1"/>
</dbReference>
<reference evidence="13" key="1">
    <citation type="submission" date="2021-11" db="EMBL/GenBank/DDBJ databases">
        <authorList>
            <person name="Rodrigo-Torres L."/>
            <person name="Arahal R. D."/>
            <person name="Lucena T."/>
        </authorList>
    </citation>
    <scope>NUCLEOTIDE SEQUENCE</scope>
    <source>
        <strain evidence="13">CECT 7929</strain>
    </source>
</reference>
<protein>
    <recommendedName>
        <fullName evidence="3">Multiphosphoryl transfer protein</fullName>
    </recommendedName>
</protein>
<keyword evidence="9" id="KW-0598">Phosphotransferase system</keyword>
<feature type="domain" description="PTS EIIA type-2" evidence="11">
    <location>
        <begin position="2"/>
        <end position="142"/>
    </location>
</feature>
<dbReference type="PROSITE" id="PS51094">
    <property type="entry name" value="PTS_EIIA_TYPE_2"/>
    <property type="match status" value="1"/>
</dbReference>
<dbReference type="PROSITE" id="PS00372">
    <property type="entry name" value="PTS_EIIA_TYPE_2_HIS"/>
    <property type="match status" value="1"/>
</dbReference>
<dbReference type="NCBIfam" id="NF008319">
    <property type="entry name" value="PRK11109.1"/>
    <property type="match status" value="1"/>
</dbReference>
<dbReference type="Pfam" id="PF00359">
    <property type="entry name" value="PTS_EIIA_2"/>
    <property type="match status" value="1"/>
</dbReference>
<dbReference type="PRINTS" id="PR00107">
    <property type="entry name" value="PHOSPHOCPHPR"/>
</dbReference>
<evidence type="ECO:0000256" key="1">
    <source>
        <dbReference type="ARBA" id="ARBA00003136"/>
    </source>
</evidence>
<evidence type="ECO:0000256" key="2">
    <source>
        <dbReference type="ARBA" id="ARBA00004496"/>
    </source>
</evidence>
<dbReference type="Gene3D" id="3.40.930.10">
    <property type="entry name" value="Mannitol-specific EII, Chain A"/>
    <property type="match status" value="1"/>
</dbReference>
<keyword evidence="7" id="KW-0762">Sugar transport</keyword>
<comment type="subcellular location">
    <subcellularLocation>
        <location evidence="2">Cytoplasm</location>
    </subcellularLocation>
</comment>
<dbReference type="CDD" id="cd00211">
    <property type="entry name" value="PTS_IIA_fru"/>
    <property type="match status" value="1"/>
</dbReference>
<comment type="caution">
    <text evidence="13">The sequence shown here is derived from an EMBL/GenBank/DDBJ whole genome shotgun (WGS) entry which is preliminary data.</text>
</comment>
<evidence type="ECO:0000256" key="6">
    <source>
        <dbReference type="ARBA" id="ARBA00022553"/>
    </source>
</evidence>
<gene>
    <name evidence="13" type="primary">fruB</name>
    <name evidence="13" type="ORF">VST7929_03108</name>
</gene>
<dbReference type="SUPFAM" id="SSF55804">
    <property type="entry name" value="Phoshotransferase/anion transport protein"/>
    <property type="match status" value="2"/>
</dbReference>
<dbReference type="Gene3D" id="3.30.1340.10">
    <property type="entry name" value="HPr-like"/>
    <property type="match status" value="1"/>
</dbReference>
<dbReference type="CDD" id="cd00367">
    <property type="entry name" value="PTS-HPr_like"/>
    <property type="match status" value="1"/>
</dbReference>
<keyword evidence="10" id="KW-0418">Kinase</keyword>
<dbReference type="InterPro" id="IPR002178">
    <property type="entry name" value="PTS_EIIA_type-2_dom"/>
</dbReference>
<keyword evidence="14" id="KW-1185">Reference proteome</keyword>
<comment type="function">
    <text evidence="1">The phosphoenolpyruvate-dependent sugar phosphotransferase system (sugar PTS), a major carbohydrate active transport system, catalyzes the phosphorylation of incoming sugar substrates concomitantly with their translocation across the cell membrane. The enzyme II FruAB PTS system is involved in fructose transport.</text>
</comment>
<dbReference type="EMBL" id="CAKLDI010000002">
    <property type="protein sequence ID" value="CAH0535546.1"/>
    <property type="molecule type" value="Genomic_DNA"/>
</dbReference>
<evidence type="ECO:0000313" key="13">
    <source>
        <dbReference type="EMBL" id="CAH0535546.1"/>
    </source>
</evidence>
<sequence length="370" mass="39077">MLSLTAQDIQLQQVAEDKQSAIDALAARLTERGFVESGYVAGMQARELQNSTYLGNGIAIPHGTTDTRDLVKTTGVTIAHYPQGVDWGDGNRAYLAIGIAAKSDEHLGILKQLTHVLSAEGIDEQLKKATTADELIAILNGDSQATLIFDAEMIVTDFPAADLTQMSAVNAGFMKNRSAIDAQGVAALIAAQSHHLGHGVWLQASKEAKQTAIALVHTAHTSVYQNNPVSLLISIAAKDSAHLAVLNRLIELTENQQLGILVNSDANAIFTALTEEMKSGLSQVFTIHNHHGLHARPGAVLVATAKKYQSDIWVSNLDGDGKAVKAKSLMKVIALGVKHGHRLEFTADGPDAAEALAGIEAAIDAGLGEG</sequence>
<dbReference type="Proteomes" id="UP000838672">
    <property type="component" value="Unassembled WGS sequence"/>
</dbReference>
<dbReference type="PANTHER" id="PTHR30181:SF3">
    <property type="entry name" value="MULTIPHOSPHORYL TRANSFER PROTEIN"/>
    <property type="match status" value="1"/>
</dbReference>
<dbReference type="PROSITE" id="PS00369">
    <property type="entry name" value="PTS_HPR_HIS"/>
    <property type="match status" value="1"/>
</dbReference>
<evidence type="ECO:0000256" key="5">
    <source>
        <dbReference type="ARBA" id="ARBA00022490"/>
    </source>
</evidence>
<evidence type="ECO:0000256" key="4">
    <source>
        <dbReference type="ARBA" id="ARBA00022448"/>
    </source>
</evidence>
<name>A0ABM8ZXP9_9VIBR</name>
<keyword evidence="6" id="KW-0597">Phosphoprotein</keyword>
<feature type="domain" description="HPr" evidence="12">
    <location>
        <begin position="280"/>
        <end position="370"/>
    </location>
</feature>
<dbReference type="InterPro" id="IPR016152">
    <property type="entry name" value="PTrfase/Anion_transptr"/>
</dbReference>
<dbReference type="SUPFAM" id="SSF55594">
    <property type="entry name" value="HPr-like"/>
    <property type="match status" value="1"/>
</dbReference>
<evidence type="ECO:0000259" key="11">
    <source>
        <dbReference type="PROSITE" id="PS51094"/>
    </source>
</evidence>
<dbReference type="InterPro" id="IPR001020">
    <property type="entry name" value="PTS_HPr_His_P_site"/>
</dbReference>
<dbReference type="Pfam" id="PF00381">
    <property type="entry name" value="PTS-HPr"/>
    <property type="match status" value="1"/>
</dbReference>
<dbReference type="InterPro" id="IPR002114">
    <property type="entry name" value="PTS_HPr_Ser_P_site"/>
</dbReference>
<dbReference type="InterPro" id="IPR000032">
    <property type="entry name" value="HPr-like"/>
</dbReference>
<proteinExistence type="predicted"/>
<dbReference type="PANTHER" id="PTHR30181">
    <property type="entry name" value="MANNITOL PERMEASE IIC COMPONENT"/>
    <property type="match status" value="1"/>
</dbReference>
<dbReference type="InterPro" id="IPR035895">
    <property type="entry name" value="HPr-like_sf"/>
</dbReference>